<dbReference type="PANTHER" id="PTHR40980">
    <property type="entry name" value="PLUG DOMAIN-CONTAINING PROTEIN"/>
    <property type="match status" value="1"/>
</dbReference>
<feature type="domain" description="TonB-dependent receptor plug" evidence="4">
    <location>
        <begin position="150"/>
        <end position="237"/>
    </location>
</feature>
<keyword evidence="3" id="KW-0998">Cell outer membrane</keyword>
<dbReference type="InterPro" id="IPR037066">
    <property type="entry name" value="Plug_dom_sf"/>
</dbReference>
<gene>
    <name evidence="6" type="ORF">L3049_02560</name>
</gene>
<evidence type="ECO:0000313" key="7">
    <source>
        <dbReference type="Proteomes" id="UP001528920"/>
    </source>
</evidence>
<accession>A0ABT5VN72</accession>
<sequence length="799" mass="91853">MNFKFNSWKRALPLFLVFLFPPEKSFSQKEVEHPKSSELKGNIVDFNLNKSLEYATVSIFSLPDSLLIKGTITNRKGDFLIQNLKEGKYFYKVEYLGYQNYKSKDLTLQENEKLVLNKSIALKVDTELISQVEVTGNRDFERIELDRSVYNVSNSLASNAGNITDVLTTIPKLNVDTEGNLKYRGSSNVKVLIDGKMSRLLGVSASDILNSLPANDVDRVEIISNPSAKFDASGSAGIVNIIMKKNRSKGFKGNTSIKLGTKNKKTGRTSLSLRTGKFNFSGSYSYTDDWFGRDYSSSLLIDDLNLVKSKAEIDYGKRVHLGQFGMDLLIDDNNTLSFNLSKQDIKQNWNGEYNYLRSDIPSSVMPEESFRDGSRDLDYNSMNYNMAYIHKFKRKGQQISIDAAYTDNSATNKGLYRDFGNILSSSMSESSDKFDAGRKEGLIQVDYQQALGQNGSLESGFMYRSNEIEFKVPIQTEENFDYKELIHSAYTQISGKKGNLGYQFGLRAEYSDVKTNKTYNEDYLDVFPSFHLSYKLSENKQLQLSYAKMVVRPNSGNLNPFQNVLDSLNQRLGSQDIRQYYTHKPELTYIYRSKKVTYTTNLYFQVRNDCIKLLRSLDSNDNTVLTSKNIDKTHYAGLDLNMAFKLNKWWSVNSYLTGNYQKFYSTKELDFKNRSDFGYFGGVTSTMRIPKLFTVQTKMTYYSEMPIAQGNSDETFHVDLTLAKRIMKKKAVVSLKVYDLFNSMKIATSTSDDRFKHRMRYQFENRIAYFTFTYYFGKKYSVLKTKKRKYVQEHKTKDI</sequence>
<dbReference type="PANTHER" id="PTHR40980:SF4">
    <property type="entry name" value="TONB-DEPENDENT RECEPTOR-LIKE BETA-BARREL DOMAIN-CONTAINING PROTEIN"/>
    <property type="match status" value="1"/>
</dbReference>
<keyword evidence="7" id="KW-1185">Reference proteome</keyword>
<dbReference type="SUPFAM" id="SSF49464">
    <property type="entry name" value="Carboxypeptidase regulatory domain-like"/>
    <property type="match status" value="1"/>
</dbReference>
<dbReference type="InterPro" id="IPR008969">
    <property type="entry name" value="CarboxyPept-like_regulatory"/>
</dbReference>
<reference evidence="6 7" key="1">
    <citation type="submission" date="2022-01" db="EMBL/GenBank/DDBJ databases">
        <title>Labilibaculum sp. nov, a marine bacterium isolated from Antarctica.</title>
        <authorList>
            <person name="Dai W."/>
        </authorList>
    </citation>
    <scope>NUCLEOTIDE SEQUENCE [LARGE SCALE GENOMIC DNA]</scope>
    <source>
        <strain evidence="6 7">DW002</strain>
    </source>
</reference>
<proteinExistence type="predicted"/>
<evidence type="ECO:0000256" key="2">
    <source>
        <dbReference type="ARBA" id="ARBA00023136"/>
    </source>
</evidence>
<dbReference type="InterPro" id="IPR012910">
    <property type="entry name" value="Plug_dom"/>
</dbReference>
<keyword evidence="6" id="KW-0675">Receptor</keyword>
<evidence type="ECO:0000259" key="5">
    <source>
        <dbReference type="Pfam" id="PF14905"/>
    </source>
</evidence>
<dbReference type="Pfam" id="PF14905">
    <property type="entry name" value="OMP_b-brl_3"/>
    <property type="match status" value="1"/>
</dbReference>
<keyword evidence="2" id="KW-0472">Membrane</keyword>
<evidence type="ECO:0000256" key="1">
    <source>
        <dbReference type="ARBA" id="ARBA00004442"/>
    </source>
</evidence>
<name>A0ABT5VN72_9BACT</name>
<dbReference type="InterPro" id="IPR036942">
    <property type="entry name" value="Beta-barrel_TonB_sf"/>
</dbReference>
<dbReference type="EMBL" id="JAKJSC010000001">
    <property type="protein sequence ID" value="MDE5416875.1"/>
    <property type="molecule type" value="Genomic_DNA"/>
</dbReference>
<dbReference type="SUPFAM" id="SSF56935">
    <property type="entry name" value="Porins"/>
    <property type="match status" value="1"/>
</dbReference>
<dbReference type="Gene3D" id="2.60.40.1120">
    <property type="entry name" value="Carboxypeptidase-like, regulatory domain"/>
    <property type="match status" value="1"/>
</dbReference>
<dbReference type="RefSeq" id="WP_275108213.1">
    <property type="nucleotide sequence ID" value="NZ_JAKJSC010000001.1"/>
</dbReference>
<comment type="subcellular location">
    <subcellularLocation>
        <location evidence="1">Cell outer membrane</location>
    </subcellularLocation>
</comment>
<organism evidence="6 7">
    <name type="scientific">Paralabilibaculum antarcticum</name>
    <dbReference type="NCBI Taxonomy" id="2912572"/>
    <lineage>
        <taxon>Bacteria</taxon>
        <taxon>Pseudomonadati</taxon>
        <taxon>Bacteroidota</taxon>
        <taxon>Bacteroidia</taxon>
        <taxon>Marinilabiliales</taxon>
        <taxon>Marinifilaceae</taxon>
        <taxon>Paralabilibaculum</taxon>
    </lineage>
</organism>
<evidence type="ECO:0000313" key="6">
    <source>
        <dbReference type="EMBL" id="MDE5416875.1"/>
    </source>
</evidence>
<dbReference type="InterPro" id="IPR041700">
    <property type="entry name" value="OMP_b-brl_3"/>
</dbReference>
<dbReference type="Pfam" id="PF13620">
    <property type="entry name" value="CarboxypepD_reg"/>
    <property type="match status" value="1"/>
</dbReference>
<comment type="caution">
    <text evidence="6">The sequence shown here is derived from an EMBL/GenBank/DDBJ whole genome shotgun (WGS) entry which is preliminary data.</text>
</comment>
<evidence type="ECO:0000259" key="4">
    <source>
        <dbReference type="Pfam" id="PF07715"/>
    </source>
</evidence>
<dbReference type="Pfam" id="PF07715">
    <property type="entry name" value="Plug"/>
    <property type="match status" value="1"/>
</dbReference>
<dbReference type="Gene3D" id="2.40.170.20">
    <property type="entry name" value="TonB-dependent receptor, beta-barrel domain"/>
    <property type="match status" value="1"/>
</dbReference>
<protein>
    <submittedName>
        <fullName evidence="6">TonB-dependent receptor</fullName>
    </submittedName>
</protein>
<dbReference type="Proteomes" id="UP001528920">
    <property type="component" value="Unassembled WGS sequence"/>
</dbReference>
<dbReference type="Gene3D" id="2.170.130.10">
    <property type="entry name" value="TonB-dependent receptor, plug domain"/>
    <property type="match status" value="1"/>
</dbReference>
<evidence type="ECO:0000256" key="3">
    <source>
        <dbReference type="ARBA" id="ARBA00023237"/>
    </source>
</evidence>
<feature type="domain" description="Outer membrane protein beta-barrel" evidence="5">
    <location>
        <begin position="390"/>
        <end position="774"/>
    </location>
</feature>